<gene>
    <name evidence="14" type="ORF">PBS001_LOCUS99</name>
</gene>
<evidence type="ECO:0000256" key="6">
    <source>
        <dbReference type="ARBA" id="ARBA00022801"/>
    </source>
</evidence>
<keyword evidence="7" id="KW-0788">Thiol protease</keyword>
<dbReference type="Proteomes" id="UP001158986">
    <property type="component" value="Unassembled WGS sequence"/>
</dbReference>
<keyword evidence="15" id="KW-1185">Reference proteome</keyword>
<comment type="function">
    <text evidence="11">Cysteine protease that plays a key role in autophagy by mediating both proteolytic activation and delipidation of ATG8 family proteins.</text>
</comment>
<dbReference type="InterPro" id="IPR005078">
    <property type="entry name" value="Peptidase_C54"/>
</dbReference>
<dbReference type="PANTHER" id="PTHR22624">
    <property type="entry name" value="CYSTEINE PROTEASE ATG4"/>
    <property type="match status" value="1"/>
</dbReference>
<evidence type="ECO:0000313" key="14">
    <source>
        <dbReference type="EMBL" id="CAH0513282.1"/>
    </source>
</evidence>
<evidence type="ECO:0000259" key="13">
    <source>
        <dbReference type="Pfam" id="PF03416"/>
    </source>
</evidence>
<dbReference type="InterPro" id="IPR038765">
    <property type="entry name" value="Papain-like_cys_pep_sf"/>
</dbReference>
<reference evidence="14 15" key="1">
    <citation type="submission" date="2021-11" db="EMBL/GenBank/DDBJ databases">
        <authorList>
            <person name="Islam A."/>
            <person name="Islam S."/>
            <person name="Flora M.S."/>
            <person name="Rahman M."/>
            <person name="Ziaur R.M."/>
            <person name="Epstein J.H."/>
            <person name="Hassan M."/>
            <person name="Klassen M."/>
            <person name="Woodard K."/>
            <person name="Webb A."/>
            <person name="Webby R.J."/>
            <person name="El Zowalaty M.E."/>
        </authorList>
    </citation>
    <scope>NUCLEOTIDE SEQUENCE [LARGE SCALE GENOMIC DNA]</scope>
    <source>
        <strain evidence="14">Pbs1</strain>
    </source>
</reference>
<evidence type="ECO:0000256" key="5">
    <source>
        <dbReference type="ARBA" id="ARBA00022670"/>
    </source>
</evidence>
<evidence type="ECO:0000256" key="7">
    <source>
        <dbReference type="ARBA" id="ARBA00022807"/>
    </source>
</evidence>
<feature type="coiled-coil region" evidence="12">
    <location>
        <begin position="466"/>
        <end position="493"/>
    </location>
</feature>
<keyword evidence="5 11" id="KW-0645">Protease</keyword>
<dbReference type="PANTHER" id="PTHR22624:SF49">
    <property type="entry name" value="CYSTEINE PROTEASE"/>
    <property type="match status" value="1"/>
</dbReference>
<keyword evidence="3" id="KW-0813">Transport</keyword>
<evidence type="ECO:0000256" key="1">
    <source>
        <dbReference type="ARBA" id="ARBA00004496"/>
    </source>
</evidence>
<evidence type="ECO:0000256" key="4">
    <source>
        <dbReference type="ARBA" id="ARBA00022490"/>
    </source>
</evidence>
<comment type="caution">
    <text evidence="14">The sequence shown here is derived from an EMBL/GenBank/DDBJ whole genome shotgun (WGS) entry which is preliminary data.</text>
</comment>
<dbReference type="Pfam" id="PF03416">
    <property type="entry name" value="Peptidase_C54"/>
    <property type="match status" value="1"/>
</dbReference>
<feature type="domain" description="Peptidase C54 catalytic" evidence="13">
    <location>
        <begin position="39"/>
        <end position="354"/>
    </location>
</feature>
<evidence type="ECO:0000313" key="15">
    <source>
        <dbReference type="Proteomes" id="UP001158986"/>
    </source>
</evidence>
<sequence>MAQFTHGISALDVTSSLALDAPVWLLGRRFNDATASEFEAYKRSFEAILWFTYRHNFPQMTPYEYTSDVGWGCMLRSAQMLLGQALQRCLLGRNWHLPALFEANGDTKLPETYVQLLKWFADSNELDCRYSIHHMVKLGIQYDKLPGEWYGPTTAAQVLRDLVNLHRCEFGGEVAMYVPQEGVVYTDDVTRLCVSHLEEEKEKTEEKEKKKKTEDGALPAFFDPLLHPPMNEDTFKWSTALLILIPLRLGLDHVNESYVPALQKTFTFPQSVGIIGGKKGHSVYFVGTQQDQLHLLDPHDVHPAPELNVAFPTATHLRTVHSSRPLVMDVTTIDPSLALGFLCENRADYEDFERRVRTLHDEVKANGGMCPFSVAARRPDYAASGVDLLMADCLSGDDMNEDEFASANGRIAGTGEDDEDDYRMSREKSINRVDWRYDTVAINIDDFIPSIPKYTFNLDPVSLTQVDVLESKMRDQNDELVRLRDQLNAVHEASRAGVNLFIKLEAERISSRSRLQ</sequence>
<dbReference type="InterPro" id="IPR046792">
    <property type="entry name" value="Peptidase_C54_cat"/>
</dbReference>
<proteinExistence type="inferred from homology"/>
<evidence type="ECO:0000256" key="9">
    <source>
        <dbReference type="ARBA" id="ARBA00023006"/>
    </source>
</evidence>
<keyword evidence="6 11" id="KW-0378">Hydrolase</keyword>
<keyword evidence="8 11" id="KW-0653">Protein transport</keyword>
<evidence type="ECO:0000256" key="11">
    <source>
        <dbReference type="RuleBase" id="RU363115"/>
    </source>
</evidence>
<organism evidence="14 15">
    <name type="scientific">Peronospora belbahrii</name>
    <dbReference type="NCBI Taxonomy" id="622444"/>
    <lineage>
        <taxon>Eukaryota</taxon>
        <taxon>Sar</taxon>
        <taxon>Stramenopiles</taxon>
        <taxon>Oomycota</taxon>
        <taxon>Peronosporomycetes</taxon>
        <taxon>Peronosporales</taxon>
        <taxon>Peronosporaceae</taxon>
        <taxon>Peronospora</taxon>
    </lineage>
</organism>
<comment type="subcellular location">
    <subcellularLocation>
        <location evidence="1 11">Cytoplasm</location>
    </subcellularLocation>
</comment>
<dbReference type="SUPFAM" id="SSF54001">
    <property type="entry name" value="Cysteine proteinases"/>
    <property type="match status" value="1"/>
</dbReference>
<dbReference type="EMBL" id="CAKLCB010000010">
    <property type="protein sequence ID" value="CAH0513282.1"/>
    <property type="molecule type" value="Genomic_DNA"/>
</dbReference>
<dbReference type="EC" id="3.4.22.-" evidence="11"/>
<keyword evidence="12" id="KW-0175">Coiled coil</keyword>
<accession>A0ABN8CJY1</accession>
<evidence type="ECO:0000256" key="12">
    <source>
        <dbReference type="SAM" id="Coils"/>
    </source>
</evidence>
<evidence type="ECO:0000256" key="8">
    <source>
        <dbReference type="ARBA" id="ARBA00022927"/>
    </source>
</evidence>
<evidence type="ECO:0000256" key="10">
    <source>
        <dbReference type="ARBA" id="ARBA00029362"/>
    </source>
</evidence>
<evidence type="ECO:0000256" key="2">
    <source>
        <dbReference type="ARBA" id="ARBA00010958"/>
    </source>
</evidence>
<keyword evidence="9 11" id="KW-0072">Autophagy</keyword>
<keyword evidence="4 11" id="KW-0963">Cytoplasm</keyword>
<evidence type="ECO:0000256" key="3">
    <source>
        <dbReference type="ARBA" id="ARBA00022448"/>
    </source>
</evidence>
<protein>
    <recommendedName>
        <fullName evidence="11">Cysteine protease</fullName>
        <ecNumber evidence="11">3.4.22.-</ecNumber>
    </recommendedName>
</protein>
<comment type="catalytic activity">
    <reaction evidence="10">
        <text>[protein]-C-terminal L-amino acid-glycyl-phosphatidylethanolamide + H2O = [protein]-C-terminal L-amino acid-glycine + a 1,2-diacyl-sn-glycero-3-phosphoethanolamine</text>
        <dbReference type="Rhea" id="RHEA:67548"/>
        <dbReference type="Rhea" id="RHEA-COMP:17323"/>
        <dbReference type="Rhea" id="RHEA-COMP:17324"/>
        <dbReference type="ChEBI" id="CHEBI:15377"/>
        <dbReference type="ChEBI" id="CHEBI:64612"/>
        <dbReference type="ChEBI" id="CHEBI:172940"/>
        <dbReference type="ChEBI" id="CHEBI:172941"/>
    </reaction>
    <physiologicalReaction direction="left-to-right" evidence="10">
        <dbReference type="Rhea" id="RHEA:67549"/>
    </physiologicalReaction>
</comment>
<name>A0ABN8CJY1_9STRA</name>
<comment type="similarity">
    <text evidence="2 11">Belongs to the peptidase C54 family.</text>
</comment>